<organism evidence="2 3">
    <name type="scientific">Neoroseomonas eburnea</name>
    <dbReference type="NCBI Taxonomy" id="1346889"/>
    <lineage>
        <taxon>Bacteria</taxon>
        <taxon>Pseudomonadati</taxon>
        <taxon>Pseudomonadota</taxon>
        <taxon>Alphaproteobacteria</taxon>
        <taxon>Acetobacterales</taxon>
        <taxon>Acetobacteraceae</taxon>
        <taxon>Neoroseomonas</taxon>
    </lineage>
</organism>
<dbReference type="SUPFAM" id="SSF82693">
    <property type="entry name" value="Multidrug efflux transporter AcrB pore domain, PN1, PN2, PC1 and PC2 subdomains"/>
    <property type="match status" value="3"/>
</dbReference>
<protein>
    <submittedName>
        <fullName evidence="2">Efflux RND transporter permease subunit</fullName>
    </submittedName>
</protein>
<feature type="transmembrane region" description="Helical" evidence="1">
    <location>
        <begin position="982"/>
        <end position="1006"/>
    </location>
</feature>
<dbReference type="Gene3D" id="1.20.1640.10">
    <property type="entry name" value="Multidrug efflux transporter AcrB transmembrane domain"/>
    <property type="match status" value="2"/>
</dbReference>
<dbReference type="GO" id="GO:0005886">
    <property type="term" value="C:plasma membrane"/>
    <property type="evidence" value="ECO:0007669"/>
    <property type="project" value="TreeGrafter"/>
</dbReference>
<dbReference type="SUPFAM" id="SSF82714">
    <property type="entry name" value="Multidrug efflux transporter AcrB TolC docking domain, DN and DC subdomains"/>
    <property type="match status" value="2"/>
</dbReference>
<keyword evidence="3" id="KW-1185">Reference proteome</keyword>
<sequence>MMQRYNLSEWAIRHRSLVAYFMLMVAVAGVYSYLRLGRSEDPEFTIKTMVVQAAWPGATVADTLQQITDRLERTLQETPNLDYLRSYTTAGQTTIFVNLRDSTPASQVPDIWYQVRKKVGDIRQTLPRSVVGPFFNDEFGDTFGIVYGFTADGFTHRELRDYVDEVRQRLLQLPDISKVEVLGAQDERIYVEFSTERLAGLGLDRSALIEALRAQNAVTPAGVVQTEDEKILVRVSGDFRSEQDILSVNFVANGRMLRLGDIARVTRGPADPAQPMFRVNGQEGIGLAIAMRQGGDVLALGHDVERTMAEIVTDLPVGIEAHLVADQPVTVEHAVHEFMEALWEAVAIVLAVSLLSLGLRAGAVVALAIPLVLGVVFVAMELFGIDLQRISLGALIIALGLLVDDAMITVEMMVTRLERGDDKEQAATFAYTSTAFPMLTGTLVTVAGFVPIGFAQSAAGEYTFSIFAVVAIALIASWFVAVLFAPLLGVWILKKPKVPHSEEPGPIMRAFRGFLVLAMRARWITILLTLALFGVSLYGTRLVPQQFFPPSDRPELLVDLQLPETSSIQGTREVSARLDQLLAGDADVDHWSTYVGRGAVRFYLPLNVQLPNDFFAQAVVVTKGLEQRERVRARLEQALATDFPSVAARVYPLELGPPVGWPLQYRVSGPEAQQVREIAWQVAQVMGSGAGVQNINFNWMEPARALRIRVDQDQARLLGLSSEAVADALNTVVSGVTVTEMRSGIRLVDVVVRASPEQRMSLSTIRTLQVPLSNGRTVPLTQVASVEYAQEYPLVWRRNRRTTLTVQADVTAGMLPATVVQELAPRIAELRASLPEGYHIAVGGTVEESAKAQGSVIAVMPLMLLLTLTVLMVQLQGFSRLFLVLSVAPLGIIGVVAALLLSGKPLGFVAMLGVLALTGMIARNSVVLIDQIETERAHGKHPWDAVVEATMHRFRPILLTAAAAILGMIPIAPTIFWGPMAYAIMGGLAVATVLTLVFLPALYVAFFRIREPEAGPDSVQPEAAAEAAIGAFDGPPDASIAAAAR</sequence>
<dbReference type="PANTHER" id="PTHR32063:SF64">
    <property type="entry name" value="ACRB_ACRD_ACRF FAMILY PROTEIN"/>
    <property type="match status" value="1"/>
</dbReference>
<keyword evidence="1" id="KW-0812">Transmembrane</keyword>
<dbReference type="Gene3D" id="3.30.70.1430">
    <property type="entry name" value="Multidrug efflux transporter AcrB pore domain"/>
    <property type="match status" value="2"/>
</dbReference>
<dbReference type="InterPro" id="IPR027463">
    <property type="entry name" value="AcrB_DN_DC_subdom"/>
</dbReference>
<accession>A0A9X9XG38</accession>
<dbReference type="SUPFAM" id="SSF82866">
    <property type="entry name" value="Multidrug efflux transporter AcrB transmembrane domain"/>
    <property type="match status" value="2"/>
</dbReference>
<keyword evidence="1" id="KW-0472">Membrane</keyword>
<dbReference type="Gene3D" id="3.30.2090.10">
    <property type="entry name" value="Multidrug efflux transporter AcrB TolC docking domain, DN and DC subdomains"/>
    <property type="match status" value="2"/>
</dbReference>
<dbReference type="InterPro" id="IPR001036">
    <property type="entry name" value="Acrflvin-R"/>
</dbReference>
<dbReference type="EMBL" id="JAAEDL010000021">
    <property type="protein sequence ID" value="MBR0682674.1"/>
    <property type="molecule type" value="Genomic_DNA"/>
</dbReference>
<feature type="transmembrane region" description="Helical" evidence="1">
    <location>
        <begin position="364"/>
        <end position="384"/>
    </location>
</feature>
<feature type="transmembrane region" description="Helical" evidence="1">
    <location>
        <begin position="908"/>
        <end position="929"/>
    </location>
</feature>
<evidence type="ECO:0000256" key="1">
    <source>
        <dbReference type="SAM" id="Phobius"/>
    </source>
</evidence>
<comment type="caution">
    <text evidence="2">The sequence shown here is derived from an EMBL/GenBank/DDBJ whole genome shotgun (WGS) entry which is preliminary data.</text>
</comment>
<evidence type="ECO:0000313" key="2">
    <source>
        <dbReference type="EMBL" id="MBR0682674.1"/>
    </source>
</evidence>
<evidence type="ECO:0000313" key="3">
    <source>
        <dbReference type="Proteomes" id="UP001138709"/>
    </source>
</evidence>
<dbReference type="PANTHER" id="PTHR32063">
    <property type="match status" value="1"/>
</dbReference>
<feature type="transmembrane region" description="Helical" evidence="1">
    <location>
        <begin position="390"/>
        <end position="408"/>
    </location>
</feature>
<feature type="transmembrane region" description="Helical" evidence="1">
    <location>
        <begin position="514"/>
        <end position="538"/>
    </location>
</feature>
<proteinExistence type="predicted"/>
<dbReference type="AlphaFoldDB" id="A0A9X9XG38"/>
<dbReference type="Proteomes" id="UP001138709">
    <property type="component" value="Unassembled WGS sequence"/>
</dbReference>
<feature type="transmembrane region" description="Helical" evidence="1">
    <location>
        <begin position="341"/>
        <end position="359"/>
    </location>
</feature>
<feature type="transmembrane region" description="Helical" evidence="1">
    <location>
        <begin position="957"/>
        <end position="976"/>
    </location>
</feature>
<dbReference type="GO" id="GO:0042910">
    <property type="term" value="F:xenobiotic transmembrane transporter activity"/>
    <property type="evidence" value="ECO:0007669"/>
    <property type="project" value="TreeGrafter"/>
</dbReference>
<feature type="transmembrane region" description="Helical" evidence="1">
    <location>
        <begin position="856"/>
        <end position="875"/>
    </location>
</feature>
<dbReference type="PRINTS" id="PR00702">
    <property type="entry name" value="ACRIFLAVINRP"/>
</dbReference>
<feature type="transmembrane region" description="Helical" evidence="1">
    <location>
        <begin position="12"/>
        <end position="34"/>
    </location>
</feature>
<feature type="transmembrane region" description="Helical" evidence="1">
    <location>
        <begin position="466"/>
        <end position="493"/>
    </location>
</feature>
<keyword evidence="1" id="KW-1133">Transmembrane helix</keyword>
<gene>
    <name evidence="2" type="ORF">GXW74_19435</name>
</gene>
<reference evidence="2" key="2">
    <citation type="journal article" date="2021" name="Syst. Appl. Microbiol.">
        <title>Roseomonas hellenica sp. nov., isolated from roots of wild-growing Alkanna tinctoria.</title>
        <authorList>
            <person name="Rat A."/>
            <person name="Naranjo H.D."/>
            <person name="Lebbe L."/>
            <person name="Cnockaert M."/>
            <person name="Krigas N."/>
            <person name="Grigoriadou K."/>
            <person name="Maloupa E."/>
            <person name="Willems A."/>
        </authorList>
    </citation>
    <scope>NUCLEOTIDE SEQUENCE</scope>
    <source>
        <strain evidence="2">LMG 31228</strain>
    </source>
</reference>
<dbReference type="Pfam" id="PF00873">
    <property type="entry name" value="ACR_tran"/>
    <property type="match status" value="1"/>
</dbReference>
<dbReference type="Gene3D" id="3.30.70.1320">
    <property type="entry name" value="Multidrug efflux transporter AcrB pore domain like"/>
    <property type="match status" value="1"/>
</dbReference>
<reference evidence="2" key="1">
    <citation type="submission" date="2020-01" db="EMBL/GenBank/DDBJ databases">
        <authorList>
            <person name="Rat A."/>
        </authorList>
    </citation>
    <scope>NUCLEOTIDE SEQUENCE</scope>
    <source>
        <strain evidence="2">LMG 31228</strain>
    </source>
</reference>
<feature type="transmembrane region" description="Helical" evidence="1">
    <location>
        <begin position="429"/>
        <end position="454"/>
    </location>
</feature>
<name>A0A9X9XG38_9PROT</name>
<feature type="transmembrane region" description="Helical" evidence="1">
    <location>
        <begin position="882"/>
        <end position="902"/>
    </location>
</feature>
<dbReference type="Gene3D" id="3.30.70.1440">
    <property type="entry name" value="Multidrug efflux transporter AcrB pore domain"/>
    <property type="match status" value="1"/>
</dbReference>